<dbReference type="SUPFAM" id="SSF49464">
    <property type="entry name" value="Carboxypeptidase regulatory domain-like"/>
    <property type="match status" value="1"/>
</dbReference>
<dbReference type="InterPro" id="IPR011662">
    <property type="entry name" value="Secretin/TonB_short_N"/>
</dbReference>
<keyword evidence="2 7" id="KW-0813">Transport</keyword>
<organism evidence="9 10">
    <name type="scientific">Flagellimonas alvinocaridis</name>
    <dbReference type="NCBI Taxonomy" id="2530200"/>
    <lineage>
        <taxon>Bacteria</taxon>
        <taxon>Pseudomonadati</taxon>
        <taxon>Bacteroidota</taxon>
        <taxon>Flavobacteriia</taxon>
        <taxon>Flavobacteriales</taxon>
        <taxon>Flavobacteriaceae</taxon>
        <taxon>Flagellimonas</taxon>
    </lineage>
</organism>
<evidence type="ECO:0000256" key="2">
    <source>
        <dbReference type="ARBA" id="ARBA00022448"/>
    </source>
</evidence>
<evidence type="ECO:0000256" key="3">
    <source>
        <dbReference type="ARBA" id="ARBA00022452"/>
    </source>
</evidence>
<evidence type="ECO:0000256" key="4">
    <source>
        <dbReference type="ARBA" id="ARBA00022692"/>
    </source>
</evidence>
<keyword evidence="6 7" id="KW-0998">Cell outer membrane</keyword>
<name>A0A4S8RL48_9FLAO</name>
<keyword evidence="5 7" id="KW-0472">Membrane</keyword>
<dbReference type="Gene3D" id="2.40.170.20">
    <property type="entry name" value="TonB-dependent receptor, beta-barrel domain"/>
    <property type="match status" value="1"/>
</dbReference>
<dbReference type="InterPro" id="IPR012910">
    <property type="entry name" value="Plug_dom"/>
</dbReference>
<dbReference type="InterPro" id="IPR037066">
    <property type="entry name" value="Plug_dom_sf"/>
</dbReference>
<dbReference type="Pfam" id="PF07715">
    <property type="entry name" value="Plug"/>
    <property type="match status" value="1"/>
</dbReference>
<dbReference type="Gene3D" id="2.170.130.10">
    <property type="entry name" value="TonB-dependent receptor, plug domain"/>
    <property type="match status" value="1"/>
</dbReference>
<evidence type="ECO:0000313" key="10">
    <source>
        <dbReference type="Proteomes" id="UP000310406"/>
    </source>
</evidence>
<dbReference type="InterPro" id="IPR023997">
    <property type="entry name" value="TonB-dep_OMP_SusC/RagA_CS"/>
</dbReference>
<evidence type="ECO:0000256" key="1">
    <source>
        <dbReference type="ARBA" id="ARBA00004571"/>
    </source>
</evidence>
<dbReference type="InterPro" id="IPR039426">
    <property type="entry name" value="TonB-dep_rcpt-like"/>
</dbReference>
<proteinExistence type="inferred from homology"/>
<comment type="subcellular location">
    <subcellularLocation>
        <location evidence="1 7">Cell outer membrane</location>
        <topology evidence="1 7">Multi-pass membrane protein</topology>
    </subcellularLocation>
</comment>
<dbReference type="GO" id="GO:0009279">
    <property type="term" value="C:cell outer membrane"/>
    <property type="evidence" value="ECO:0007669"/>
    <property type="project" value="UniProtKB-SubCell"/>
</dbReference>
<gene>
    <name evidence="9" type="ORF">EZV76_10285</name>
</gene>
<keyword evidence="3 7" id="KW-1134">Transmembrane beta strand</keyword>
<dbReference type="Gene3D" id="2.60.40.1120">
    <property type="entry name" value="Carboxypeptidase-like, regulatory domain"/>
    <property type="match status" value="1"/>
</dbReference>
<dbReference type="EMBL" id="SNTZ01000004">
    <property type="protein sequence ID" value="THV59213.1"/>
    <property type="molecule type" value="Genomic_DNA"/>
</dbReference>
<feature type="domain" description="Secretin/TonB short N-terminal" evidence="8">
    <location>
        <begin position="68"/>
        <end position="119"/>
    </location>
</feature>
<dbReference type="NCBIfam" id="TIGR04056">
    <property type="entry name" value="OMP_RagA_SusC"/>
    <property type="match status" value="1"/>
</dbReference>
<comment type="similarity">
    <text evidence="7">Belongs to the TonB-dependent receptor family.</text>
</comment>
<evidence type="ECO:0000256" key="5">
    <source>
        <dbReference type="ARBA" id="ARBA00023136"/>
    </source>
</evidence>
<dbReference type="InterPro" id="IPR036942">
    <property type="entry name" value="Beta-barrel_TonB_sf"/>
</dbReference>
<comment type="caution">
    <text evidence="9">The sequence shown here is derived from an EMBL/GenBank/DDBJ whole genome shotgun (WGS) entry which is preliminary data.</text>
</comment>
<sequence>MKKTTNSGVSAKYIPKFDLKMKLTTFLLIVSLFKIQASSYSQTTKISLNLKQVSVETVLDEIERNTEFKFLADTQEVKLGRIVSIKVKNERVETILDRIFRNSDVIYSILDKQIVLKKDIRPTREVTPAPVTVVQRSISGSVVDDSGQPLPGVNVVEKGTGNGTSTDFDGNYSITVSDNSAILVFSYLGFISVEVPVGNNSTINTTLQEDVGELDEVVVTALGIRKDAKALGYSVAKVGEERILASGTPVNALQSLYGTASGVTVASTATGPSGGMKINIRNAVSFDENSTTRPLIVVDGIPIHDENTNITANARTGRDNGTGINDINPDDIQSFEILKGAKASVLYGSEGANGVILITTKSGSRNRGLGISASFTTTMEESAFMPELQNQYGTGRSASTSQTDDQGYFLDENNERTLDVAGSAFGPKYDPNVVLNWWDGSRRPWVANNKSVYDQLFKTGSQQTANVSLSSGGEKGSIRFSYTNMRYTPIYPGAKYTKNTFSLNTSYDINDNISLKYVSNLFTTSNLNSSYEGSFDAQGATSSLGAYSSDIDVDLLRSYLVTDNGFNYFANPERRSNFISNGRSSVVNTLWDWTQNVSDFSRLHSLQSLTLDLTFNDNLSASILGGLDYTTERNMYKGKLQDPDLIGPNSGSVFRDTNRIIRKTYGQATFNYDYTWNDFGFNGFVGGVIRSNYFETKGAEKIGGFVIPNFFSFSNLPSGVQPQYVYDNGEDILYSLLGSFQVDWDDQIYVEAQARQDWSSILPPGNNSYFYPGASATWIASNSFDLPEAIQFLKVRTSWADVGRPGPLYFSNVNLGVSASGGGFILTPPNDLPPIDDNFVPNLKPERKREYEVGLEGYFFRGRRLGIDFSYYHANTYDQIMKVAAPPGLGVDNIRINAGDVENKGWELALRTKPVMGKDFQWDVDMTFASSKTKVRRLDGDITSLSLWSRNGLNAVAEVGGEYGLIVQQSGNYRYINPSDDSDPNNGELVVDSNGQRYAYSTRSNKKVGKLLPDVTGGLFTRFNYKNFGLVVNMDYSFGATFINEAETYMMAAGVLNESLAYRDAASGGIPYYLNGEGQKVAGTNPSGATYNDGVLLNGVRADGTPNTQVVSAEEYYGSSYFSNGFFPEDRLFKSDYIALRNIALDYRLPDLSDKIGLRDVVLSVFANNVAYIYKAAPNTIPESTNGTGWAQGSYGTTALPSQRSIGLSIKAKL</sequence>
<dbReference type="InterPro" id="IPR008969">
    <property type="entry name" value="CarboxyPept-like_regulatory"/>
</dbReference>
<dbReference type="InterPro" id="IPR023996">
    <property type="entry name" value="TonB-dep_OMP_SusC/RagA"/>
</dbReference>
<dbReference type="Pfam" id="PF13715">
    <property type="entry name" value="CarbopepD_reg_2"/>
    <property type="match status" value="1"/>
</dbReference>
<dbReference type="Pfam" id="PF07660">
    <property type="entry name" value="STN"/>
    <property type="match status" value="1"/>
</dbReference>
<dbReference type="PROSITE" id="PS52016">
    <property type="entry name" value="TONB_DEPENDENT_REC_3"/>
    <property type="match status" value="1"/>
</dbReference>
<dbReference type="NCBIfam" id="TIGR04057">
    <property type="entry name" value="SusC_RagA_signa"/>
    <property type="match status" value="1"/>
</dbReference>
<evidence type="ECO:0000259" key="8">
    <source>
        <dbReference type="SMART" id="SM00965"/>
    </source>
</evidence>
<keyword evidence="10" id="KW-1185">Reference proteome</keyword>
<dbReference type="SMART" id="SM00965">
    <property type="entry name" value="STN"/>
    <property type="match status" value="1"/>
</dbReference>
<protein>
    <submittedName>
        <fullName evidence="9">SusC/RagA family TonB-linked outer membrane protein</fullName>
    </submittedName>
</protein>
<accession>A0A4S8RL48</accession>
<reference evidence="9 10" key="1">
    <citation type="submission" date="2019-03" db="EMBL/GenBank/DDBJ databases">
        <title>Muricauda SCR12 sp.nov, a marine bacterium isolated from Pacific Ocean:the Okinawa trough.</title>
        <authorList>
            <person name="Liu L."/>
        </authorList>
    </citation>
    <scope>NUCLEOTIDE SEQUENCE [LARGE SCALE GENOMIC DNA]</scope>
    <source>
        <strain evidence="9 10">SCR12</strain>
    </source>
</reference>
<dbReference type="Proteomes" id="UP000310406">
    <property type="component" value="Unassembled WGS sequence"/>
</dbReference>
<evidence type="ECO:0000256" key="6">
    <source>
        <dbReference type="ARBA" id="ARBA00023237"/>
    </source>
</evidence>
<evidence type="ECO:0000256" key="7">
    <source>
        <dbReference type="PROSITE-ProRule" id="PRU01360"/>
    </source>
</evidence>
<evidence type="ECO:0000313" key="9">
    <source>
        <dbReference type="EMBL" id="THV59213.1"/>
    </source>
</evidence>
<keyword evidence="4 7" id="KW-0812">Transmembrane</keyword>
<dbReference type="AlphaFoldDB" id="A0A4S8RL48"/>
<dbReference type="SUPFAM" id="SSF56935">
    <property type="entry name" value="Porins"/>
    <property type="match status" value="1"/>
</dbReference>